<dbReference type="InterPro" id="IPR001567">
    <property type="entry name" value="Pept_M3A_M3B_dom"/>
</dbReference>
<protein>
    <submittedName>
        <fullName evidence="10">M3 family metallopeptidase</fullName>
        <ecNumber evidence="10">3.4.24.-</ecNumber>
    </submittedName>
</protein>
<dbReference type="SUPFAM" id="SSF55486">
    <property type="entry name" value="Metalloproteases ('zincins'), catalytic domain"/>
    <property type="match status" value="1"/>
</dbReference>
<evidence type="ECO:0000259" key="9">
    <source>
        <dbReference type="Pfam" id="PF01432"/>
    </source>
</evidence>
<sequence length="671" mass="75215">MVNPLLDDSDLDFGMPHFEALRLEHFAPALDEAMARQSTAVERIATDPTPPTFENTIEALEQSGALLDRVTAVFFNQLDSDASPEIDRLDAEYSPRLARHRDSITQHPGLFERIEAVWQARAQLDEEARFLTQRYRTEFMRAGAALDDAAQQRLREINAELAELTSRFDAHLQADTNHLAVEFDDHDELAGLGPGELSTAEAAARERNSAARYVVALPLPTGHPWLSLLERPSTRERIMSASRARGSRPGANDNRPLVRRIAELRAERAGLLGFDDHAAWVTADETAESPARVRELLQRLSAAAARNARMEQSSLETLAGHDIAASDWSWYDEQLRQAEFDFAASELRPYFEADRVLHDGVFFAANQLYGITMHERDDLPAHHADVRVYEVRDHDGARLGLFLYDAYARPSKRGGAWMNELRTGASMLGGDAIVVNTHNIPKPAAGEPTLLTYDEVNTLFHEFGHALHGLLSSARYPKLWGTNVPRDFVEFPSQVNEMWMLWPDVLENYAAHYETGERMPQRLVDKLLAARKHGEGFATSEYLAAALLDQAWHSLKPGQRVDDVAVFEAAALADAGLDNPAVPPRYSSTYFQHVFGGGYDAGYYSYIWSEVLDADTVEWFKENGGLTRENGDHFRRTVLSVGGSKPALEAFREFRGRDAEIEPLLRRRGLE</sequence>
<evidence type="ECO:0000256" key="6">
    <source>
        <dbReference type="ARBA" id="ARBA00023049"/>
    </source>
</evidence>
<dbReference type="AlphaFoldDB" id="A0AAW6T1Z4"/>
<accession>A0AAW6T1Z4</accession>
<dbReference type="EC" id="3.4.24.-" evidence="10"/>
<dbReference type="EMBL" id="JASATX010000001">
    <property type="protein sequence ID" value="MDI2097807.1"/>
    <property type="molecule type" value="Genomic_DNA"/>
</dbReference>
<dbReference type="CDD" id="cd06456">
    <property type="entry name" value="M3A_DCP"/>
    <property type="match status" value="1"/>
</dbReference>
<feature type="coiled-coil region" evidence="8">
    <location>
        <begin position="147"/>
        <end position="174"/>
    </location>
</feature>
<name>A0AAW6T1Z4_9MICO</name>
<evidence type="ECO:0000256" key="5">
    <source>
        <dbReference type="ARBA" id="ARBA00022833"/>
    </source>
</evidence>
<dbReference type="InterPro" id="IPR045090">
    <property type="entry name" value="Pept_M3A_M3B"/>
</dbReference>
<keyword evidence="6 7" id="KW-0482">Metalloprotease</keyword>
<keyword evidence="11" id="KW-1185">Reference proteome</keyword>
<evidence type="ECO:0000256" key="2">
    <source>
        <dbReference type="ARBA" id="ARBA00022670"/>
    </source>
</evidence>
<dbReference type="GO" id="GO:0004222">
    <property type="term" value="F:metalloendopeptidase activity"/>
    <property type="evidence" value="ECO:0007669"/>
    <property type="project" value="InterPro"/>
</dbReference>
<dbReference type="PANTHER" id="PTHR43660:SF1">
    <property type="entry name" value="DIPEPTIDYL CARBOXYPEPTIDASE"/>
    <property type="match status" value="1"/>
</dbReference>
<keyword evidence="8" id="KW-0175">Coiled coil</keyword>
<keyword evidence="3 7" id="KW-0479">Metal-binding</keyword>
<proteinExistence type="inferred from homology"/>
<evidence type="ECO:0000256" key="1">
    <source>
        <dbReference type="ARBA" id="ARBA00006040"/>
    </source>
</evidence>
<dbReference type="PANTHER" id="PTHR43660">
    <property type="entry name" value="DIPEPTIDYL CARBOXYPEPTIDASE"/>
    <property type="match status" value="1"/>
</dbReference>
<comment type="cofactor">
    <cofactor evidence="7">
        <name>Zn(2+)</name>
        <dbReference type="ChEBI" id="CHEBI:29105"/>
    </cofactor>
    <text evidence="7">Binds 1 zinc ion.</text>
</comment>
<dbReference type="RefSeq" id="WP_281487587.1">
    <property type="nucleotide sequence ID" value="NZ_JASATX010000001.1"/>
</dbReference>
<dbReference type="GO" id="GO:0046872">
    <property type="term" value="F:metal ion binding"/>
    <property type="evidence" value="ECO:0007669"/>
    <property type="project" value="UniProtKB-UniRule"/>
</dbReference>
<comment type="caution">
    <text evidence="10">The sequence shown here is derived from an EMBL/GenBank/DDBJ whole genome shotgun (WGS) entry which is preliminary data.</text>
</comment>
<keyword evidence="4 7" id="KW-0378">Hydrolase</keyword>
<organism evidence="10 11">
    <name type="scientific">Ruicaihuangia caeni</name>
    <dbReference type="NCBI Taxonomy" id="3042517"/>
    <lineage>
        <taxon>Bacteria</taxon>
        <taxon>Bacillati</taxon>
        <taxon>Actinomycetota</taxon>
        <taxon>Actinomycetes</taxon>
        <taxon>Micrococcales</taxon>
        <taxon>Microbacteriaceae</taxon>
        <taxon>Ruicaihuangia</taxon>
    </lineage>
</organism>
<keyword evidence="2 7" id="KW-0645">Protease</keyword>
<evidence type="ECO:0000313" key="11">
    <source>
        <dbReference type="Proteomes" id="UP001321506"/>
    </source>
</evidence>
<dbReference type="GO" id="GO:0006508">
    <property type="term" value="P:proteolysis"/>
    <property type="evidence" value="ECO:0007669"/>
    <property type="project" value="UniProtKB-KW"/>
</dbReference>
<dbReference type="Gene3D" id="1.10.1370.40">
    <property type="match status" value="3"/>
</dbReference>
<evidence type="ECO:0000313" key="10">
    <source>
        <dbReference type="EMBL" id="MDI2097807.1"/>
    </source>
</evidence>
<gene>
    <name evidence="10" type="ORF">QF206_02345</name>
</gene>
<evidence type="ECO:0000256" key="8">
    <source>
        <dbReference type="SAM" id="Coils"/>
    </source>
</evidence>
<evidence type="ECO:0000256" key="7">
    <source>
        <dbReference type="RuleBase" id="RU003435"/>
    </source>
</evidence>
<evidence type="ECO:0000256" key="3">
    <source>
        <dbReference type="ARBA" id="ARBA00022723"/>
    </source>
</evidence>
<reference evidence="10 11" key="1">
    <citation type="submission" date="2023-04" db="EMBL/GenBank/DDBJ databases">
        <title>Klugiella caeni sp. nov. isolated from the sludge of biochemical tank.</title>
        <authorList>
            <person name="Geng K."/>
        </authorList>
    </citation>
    <scope>NUCLEOTIDE SEQUENCE [LARGE SCALE GENOMIC DNA]</scope>
    <source>
        <strain evidence="10 11">YN-L-19</strain>
    </source>
</reference>
<dbReference type="InterPro" id="IPR034005">
    <property type="entry name" value="M3A_DCP"/>
</dbReference>
<evidence type="ECO:0000256" key="4">
    <source>
        <dbReference type="ARBA" id="ARBA00022801"/>
    </source>
</evidence>
<dbReference type="Pfam" id="PF01432">
    <property type="entry name" value="Peptidase_M3"/>
    <property type="match status" value="1"/>
</dbReference>
<dbReference type="GO" id="GO:0005829">
    <property type="term" value="C:cytosol"/>
    <property type="evidence" value="ECO:0007669"/>
    <property type="project" value="TreeGrafter"/>
</dbReference>
<dbReference type="Proteomes" id="UP001321506">
    <property type="component" value="Unassembled WGS sequence"/>
</dbReference>
<keyword evidence="5 7" id="KW-0862">Zinc</keyword>
<feature type="domain" description="Peptidase M3A/M3B catalytic" evidence="9">
    <location>
        <begin position="230"/>
        <end position="669"/>
    </location>
</feature>
<dbReference type="FunFam" id="3.40.390.10:FF:000009">
    <property type="entry name" value="Oligopeptidase A"/>
    <property type="match status" value="1"/>
</dbReference>
<dbReference type="GO" id="GO:0004180">
    <property type="term" value="F:carboxypeptidase activity"/>
    <property type="evidence" value="ECO:0007669"/>
    <property type="project" value="TreeGrafter"/>
</dbReference>
<comment type="similarity">
    <text evidence="1 7">Belongs to the peptidase M3 family.</text>
</comment>